<reference evidence="2 3" key="1">
    <citation type="journal article" date="2013" name="Genome Biol.">
        <title>The genome sequence of the most widely cultivated cacao type and its use to identify candidate genes regulating pod color.</title>
        <authorList>
            <person name="Motamayor J.C."/>
            <person name="Mockaitis K."/>
            <person name="Schmutz J."/>
            <person name="Haiminen N."/>
            <person name="Iii D.L."/>
            <person name="Cornejo O."/>
            <person name="Findley S.D."/>
            <person name="Zheng P."/>
            <person name="Utro F."/>
            <person name="Royaert S."/>
            <person name="Saski C."/>
            <person name="Jenkins J."/>
            <person name="Podicheti R."/>
            <person name="Zhao M."/>
            <person name="Scheffler B.E."/>
            <person name="Stack J.C."/>
            <person name="Feltus F.A."/>
            <person name="Mustiga G.M."/>
            <person name="Amores F."/>
            <person name="Phillips W."/>
            <person name="Marelli J.P."/>
            <person name="May G.D."/>
            <person name="Shapiro H."/>
            <person name="Ma J."/>
            <person name="Bustamante C.D."/>
            <person name="Schnell R.J."/>
            <person name="Main D."/>
            <person name="Gilbert D."/>
            <person name="Parida L."/>
            <person name="Kuhn D.N."/>
        </authorList>
    </citation>
    <scope>NUCLEOTIDE SEQUENCE [LARGE SCALE GENOMIC DNA]</scope>
    <source>
        <strain evidence="3">cv. Matina 1-6</strain>
    </source>
</reference>
<proteinExistence type="predicted"/>
<dbReference type="AlphaFoldDB" id="A0A061FA74"/>
<dbReference type="Gramene" id="EOY11404">
    <property type="protein sequence ID" value="EOY11404"/>
    <property type="gene ID" value="TCM_026591"/>
</dbReference>
<evidence type="ECO:0000256" key="1">
    <source>
        <dbReference type="SAM" id="Phobius"/>
    </source>
</evidence>
<dbReference type="HOGENOM" id="CLU_2727333_0_0_1"/>
<keyword evidence="3" id="KW-1185">Reference proteome</keyword>
<dbReference type="Proteomes" id="UP000026915">
    <property type="component" value="Chromosome 5"/>
</dbReference>
<accession>A0A061FA74</accession>
<organism evidence="2 3">
    <name type="scientific">Theobroma cacao</name>
    <name type="common">Cacao</name>
    <name type="synonym">Cocoa</name>
    <dbReference type="NCBI Taxonomy" id="3641"/>
    <lineage>
        <taxon>Eukaryota</taxon>
        <taxon>Viridiplantae</taxon>
        <taxon>Streptophyta</taxon>
        <taxon>Embryophyta</taxon>
        <taxon>Tracheophyta</taxon>
        <taxon>Spermatophyta</taxon>
        <taxon>Magnoliopsida</taxon>
        <taxon>eudicotyledons</taxon>
        <taxon>Gunneridae</taxon>
        <taxon>Pentapetalae</taxon>
        <taxon>rosids</taxon>
        <taxon>malvids</taxon>
        <taxon>Malvales</taxon>
        <taxon>Malvaceae</taxon>
        <taxon>Byttnerioideae</taxon>
        <taxon>Theobroma</taxon>
    </lineage>
</organism>
<sequence>MTMIFAQTEYYREYCSLVFYGLTIVYLMAWCSQPKPDQTFRWADDVTLKSNSFNDKETFAIALKLIQAYHVL</sequence>
<dbReference type="EMBL" id="CM001883">
    <property type="protein sequence ID" value="EOY11404.1"/>
    <property type="molecule type" value="Genomic_DNA"/>
</dbReference>
<evidence type="ECO:0000313" key="3">
    <source>
        <dbReference type="Proteomes" id="UP000026915"/>
    </source>
</evidence>
<feature type="transmembrane region" description="Helical" evidence="1">
    <location>
        <begin position="12"/>
        <end position="30"/>
    </location>
</feature>
<keyword evidence="1" id="KW-0812">Transmembrane</keyword>
<keyword evidence="1" id="KW-0472">Membrane</keyword>
<protein>
    <submittedName>
        <fullName evidence="2">Uncharacterized protein</fullName>
    </submittedName>
</protein>
<keyword evidence="1" id="KW-1133">Transmembrane helix</keyword>
<name>A0A061FA74_THECC</name>
<gene>
    <name evidence="2" type="ORF">TCM_026591</name>
</gene>
<dbReference type="InParanoid" id="A0A061FA74"/>
<evidence type="ECO:0000313" key="2">
    <source>
        <dbReference type="EMBL" id="EOY11404.1"/>
    </source>
</evidence>